<comment type="caution">
    <text evidence="2">The sequence shown here is derived from an EMBL/GenBank/DDBJ whole genome shotgun (WGS) entry which is preliminary data.</text>
</comment>
<dbReference type="EMBL" id="JANBUH010000217">
    <property type="protein sequence ID" value="KAJ2753127.1"/>
    <property type="molecule type" value="Genomic_DNA"/>
</dbReference>
<feature type="compositionally biased region" description="Polar residues" evidence="1">
    <location>
        <begin position="1"/>
        <end position="15"/>
    </location>
</feature>
<feature type="compositionally biased region" description="Polar residues" evidence="1">
    <location>
        <begin position="56"/>
        <end position="78"/>
    </location>
</feature>
<feature type="compositionally biased region" description="Acidic residues" evidence="1">
    <location>
        <begin position="203"/>
        <end position="214"/>
    </location>
</feature>
<dbReference type="Proteomes" id="UP001140011">
    <property type="component" value="Unassembled WGS sequence"/>
</dbReference>
<sequence>MPGDSHSLSPDTSSRAWPVDIPNARSRHTHQPPEDMSGESPQPQSSSLERSLPMSAPTTPHYTHSKETAPSQPGSASQRLPAFGPNFHLQRPTNHSSEQTTLLRQHGALARHKRTCSANSSVRAALDGSRAFSRYTPTTSSTTTPLSAIHTNLGRRSSIAITNLSIAHGLSIDPDILDMDDDDGDEDSDERSIVRSVSLMGDEGTDDGDDEDDGSQSGRKRRRRPSLSESTMPRNRAVVRLQSLVEEEKQALASEMEHESQITRSIRHNSVQEWLRASPANDTPAMRDSIPFPASPVYSSSSVVSSPRQPATAAPVATRPLKRKSVDDGYPYKRQAMSPLGLRAQIAIGRRGGSAMLPHSPGSSSRSSPSSPQLMARPVALPVSHLSASVLHPASVGPSATAGTCPATGLHGGAPTPAGLSPGFLGSRGRSRSGTSMAVLGANNMSFLQPNGGFSRMNINDPMDDEP</sequence>
<reference evidence="2" key="1">
    <citation type="submission" date="2022-07" db="EMBL/GenBank/DDBJ databases">
        <title>Phylogenomic reconstructions and comparative analyses of Kickxellomycotina fungi.</title>
        <authorList>
            <person name="Reynolds N.K."/>
            <person name="Stajich J.E."/>
            <person name="Barry K."/>
            <person name="Grigoriev I.V."/>
            <person name="Crous P."/>
            <person name="Smith M.E."/>
        </authorList>
    </citation>
    <scope>NUCLEOTIDE SEQUENCE</scope>
    <source>
        <strain evidence="2">BCRC 34297</strain>
    </source>
</reference>
<feature type="region of interest" description="Disordered" evidence="1">
    <location>
        <begin position="407"/>
        <end position="435"/>
    </location>
</feature>
<feature type="region of interest" description="Disordered" evidence="1">
    <location>
        <begin position="173"/>
        <end position="237"/>
    </location>
</feature>
<dbReference type="AlphaFoldDB" id="A0A9W8H0W5"/>
<feature type="region of interest" description="Disordered" evidence="1">
    <location>
        <begin position="352"/>
        <end position="374"/>
    </location>
</feature>
<evidence type="ECO:0000313" key="3">
    <source>
        <dbReference type="Proteomes" id="UP001140011"/>
    </source>
</evidence>
<feature type="compositionally biased region" description="Acidic residues" evidence="1">
    <location>
        <begin position="175"/>
        <end position="189"/>
    </location>
</feature>
<evidence type="ECO:0000256" key="1">
    <source>
        <dbReference type="SAM" id="MobiDB-lite"/>
    </source>
</evidence>
<evidence type="ECO:0000313" key="2">
    <source>
        <dbReference type="EMBL" id="KAJ2753127.1"/>
    </source>
</evidence>
<organism evidence="2 3">
    <name type="scientific">Coemansia pectinata</name>
    <dbReference type="NCBI Taxonomy" id="1052879"/>
    <lineage>
        <taxon>Eukaryota</taxon>
        <taxon>Fungi</taxon>
        <taxon>Fungi incertae sedis</taxon>
        <taxon>Zoopagomycota</taxon>
        <taxon>Kickxellomycotina</taxon>
        <taxon>Kickxellomycetes</taxon>
        <taxon>Kickxellales</taxon>
        <taxon>Kickxellaceae</taxon>
        <taxon>Coemansia</taxon>
    </lineage>
</organism>
<feature type="region of interest" description="Disordered" evidence="1">
    <location>
        <begin position="300"/>
        <end position="329"/>
    </location>
</feature>
<gene>
    <name evidence="2" type="ORF">GGI19_003355</name>
</gene>
<proteinExistence type="predicted"/>
<feature type="region of interest" description="Disordered" evidence="1">
    <location>
        <begin position="1"/>
        <end position="97"/>
    </location>
</feature>
<keyword evidence="3" id="KW-1185">Reference proteome</keyword>
<feature type="compositionally biased region" description="Polar residues" evidence="1">
    <location>
        <begin position="39"/>
        <end position="49"/>
    </location>
</feature>
<name>A0A9W8H0W5_9FUNG</name>
<feature type="compositionally biased region" description="Low complexity" evidence="1">
    <location>
        <begin position="358"/>
        <end position="372"/>
    </location>
</feature>
<accession>A0A9W8H0W5</accession>
<protein>
    <submittedName>
        <fullName evidence="2">Uncharacterized protein</fullName>
    </submittedName>
</protein>
<dbReference type="OrthoDB" id="5581516at2759"/>